<feature type="domain" description="Amidase" evidence="1">
    <location>
        <begin position="38"/>
        <end position="436"/>
    </location>
</feature>
<evidence type="ECO:0000313" key="3">
    <source>
        <dbReference type="Proteomes" id="UP000250043"/>
    </source>
</evidence>
<name>A0A8E2AXX6_9APHY</name>
<keyword evidence="3" id="KW-1185">Reference proteome</keyword>
<dbReference type="InterPro" id="IPR036928">
    <property type="entry name" value="AS_sf"/>
</dbReference>
<evidence type="ECO:0000259" key="1">
    <source>
        <dbReference type="Pfam" id="PF01425"/>
    </source>
</evidence>
<dbReference type="EMBL" id="KV722390">
    <property type="protein sequence ID" value="OCH91174.1"/>
    <property type="molecule type" value="Genomic_DNA"/>
</dbReference>
<dbReference type="Gene3D" id="3.90.1300.10">
    <property type="entry name" value="Amidase signature (AS) domain"/>
    <property type="match status" value="1"/>
</dbReference>
<sequence length="527" mass="55850">MSAVGSLQTENPDLPDLYEASIAELQDGLTEGLFTSVDLVKAYLARIEEVNLQGPMLRAVIETNPKALEQAAILDSERKQSGSRGLLHGIPILVKDNIATLHSEGMNTTAGSYALLGSIVPRDATVAAKLRAAGAVILGKSSLSEWANWRGKVPSGFCGRGKQCLSPYVPLGNPSGSSSGSGIAAAIGLAAGTLGSETDGSILSPSYTNNIVGIKPTVGLTSRAGVIPISESQDSVGPMCRCVADAAAVLSVIAGRDPLDGHTTAAPEPVPNYTTALQKDGLHGAIFAVPPYQNQDEAVVKAFSEALDTLRAMGATVLEPADFPDFDRPTSFKNEYHVLETEFKVGIEKYIAGLLEVPTGVRTLADLIKFNIEHADKELVEPYWTDQSIFIKSNERSVDDAYRAALAAGKETGMRYIDGALDGYQADALVMPTSISSHAAAICGYPVITVPLGFLPADRPMPAAEPTRMKGPNEPFGIAFVGTAFSEFNLVKFAYAYEQATQARLKMRAYPEAVPKTQLRDVMAKGM</sequence>
<dbReference type="SUPFAM" id="SSF75304">
    <property type="entry name" value="Amidase signature (AS) enzymes"/>
    <property type="match status" value="1"/>
</dbReference>
<organism evidence="2 3">
    <name type="scientific">Obba rivulosa</name>
    <dbReference type="NCBI Taxonomy" id="1052685"/>
    <lineage>
        <taxon>Eukaryota</taxon>
        <taxon>Fungi</taxon>
        <taxon>Dikarya</taxon>
        <taxon>Basidiomycota</taxon>
        <taxon>Agaricomycotina</taxon>
        <taxon>Agaricomycetes</taxon>
        <taxon>Polyporales</taxon>
        <taxon>Gelatoporiaceae</taxon>
        <taxon>Obba</taxon>
    </lineage>
</organism>
<dbReference type="InterPro" id="IPR023631">
    <property type="entry name" value="Amidase_dom"/>
</dbReference>
<gene>
    <name evidence="2" type="ORF">OBBRIDRAFT_792576</name>
</gene>
<dbReference type="Proteomes" id="UP000250043">
    <property type="component" value="Unassembled WGS sequence"/>
</dbReference>
<dbReference type="OrthoDB" id="566138at2759"/>
<protein>
    <submittedName>
        <fullName evidence="2">Amidase signature enzyme</fullName>
    </submittedName>
</protein>
<dbReference type="AlphaFoldDB" id="A0A8E2AXX6"/>
<reference evidence="2 3" key="1">
    <citation type="submission" date="2016-07" db="EMBL/GenBank/DDBJ databases">
        <title>Draft genome of the white-rot fungus Obba rivulosa 3A-2.</title>
        <authorList>
            <consortium name="DOE Joint Genome Institute"/>
            <person name="Miettinen O."/>
            <person name="Riley R."/>
            <person name="Acob R."/>
            <person name="Barry K."/>
            <person name="Cullen D."/>
            <person name="De Vries R."/>
            <person name="Hainaut M."/>
            <person name="Hatakka A."/>
            <person name="Henrissat B."/>
            <person name="Hilden K."/>
            <person name="Kuo R."/>
            <person name="Labutti K."/>
            <person name="Lipzen A."/>
            <person name="Makela M.R."/>
            <person name="Sandor L."/>
            <person name="Spatafora J.W."/>
            <person name="Grigoriev I.V."/>
            <person name="Hibbett D.S."/>
        </authorList>
    </citation>
    <scope>NUCLEOTIDE SEQUENCE [LARGE SCALE GENOMIC DNA]</scope>
    <source>
        <strain evidence="2 3">3A-2</strain>
    </source>
</reference>
<proteinExistence type="predicted"/>
<dbReference type="Pfam" id="PF01425">
    <property type="entry name" value="Amidase"/>
    <property type="match status" value="1"/>
</dbReference>
<evidence type="ECO:0000313" key="2">
    <source>
        <dbReference type="EMBL" id="OCH91174.1"/>
    </source>
</evidence>
<dbReference type="PANTHER" id="PTHR42678">
    <property type="entry name" value="AMIDASE"/>
    <property type="match status" value="1"/>
</dbReference>
<dbReference type="PANTHER" id="PTHR42678:SF34">
    <property type="entry name" value="OS04G0183300 PROTEIN"/>
    <property type="match status" value="1"/>
</dbReference>
<accession>A0A8E2AXX6</accession>